<gene>
    <name evidence="1" type="ORF">GCM10010989_15160</name>
</gene>
<keyword evidence="2" id="KW-1185">Reference proteome</keyword>
<sequence length="673" mass="69957">MARFRAASVRVRQGWQLGPSLSALVLVAGPTPAFTQSNRMAIMKRRSFLASAGAAGIPAALAQSSSMVAGTQASPVTPINESELSQALAQPGPGRGAGLVAWVRGKAGAMARTVADVLDDTPTVMDFVPFAERAKVREGESQIDLSAFFRAAAASDLPMVVPAGTYRLGGDVRFTQPVRFMPGARIERSGGRIEFAAGIDAAPGRQVFFGYDSASIAIDPKATPEGWVDWFGTDADAIETCHRIFHVARLGPRDYTVSRTVMLDRSHRMVVGSRGSAEGAGGTRIILAGPATASSPVVQLGTGERSKVLSCARRLNVSGINTVRDGAIRTASSGRREDAVPGWNIAGWYESRIEDCFDFGSPIHYKVDATVACTLLRCGGVRPKAGGGGAPDFYTAFCIGGHSPSFGFIGANASLSVEHCSTAGGSAGDASRVGMYLYGYIGDTWVEKFEMSQLEFGIYVDGADRQGHTIGAYSAHQDVRVNDCILDAVRTACLTFRNLNEGAGIQARGNYGAMAGGGDGIVVENCAGMVTIDGGDFISSKRGGTRGIRITRSSGVQVRGLACRDFDVGVSAENSKLLHLTPLVRRSGGGGRSAVELKGVAQSTVAPMVSGPKGAWNAGVSLDAATSDSSFGLTGIGDDAVEGQGGARKLVDAAGPVTAQRFGKANVRSGLVD</sequence>
<dbReference type="EMBL" id="BMIO01000004">
    <property type="protein sequence ID" value="GGD42146.1"/>
    <property type="molecule type" value="Genomic_DNA"/>
</dbReference>
<comment type="caution">
    <text evidence="1">The sequence shown here is derived from an EMBL/GenBank/DDBJ whole genome shotgun (WGS) entry which is preliminary data.</text>
</comment>
<proteinExistence type="predicted"/>
<organism evidence="1 2">
    <name type="scientific">Croceicoccus pelagius</name>
    <dbReference type="NCBI Taxonomy" id="1703341"/>
    <lineage>
        <taxon>Bacteria</taxon>
        <taxon>Pseudomonadati</taxon>
        <taxon>Pseudomonadota</taxon>
        <taxon>Alphaproteobacteria</taxon>
        <taxon>Sphingomonadales</taxon>
        <taxon>Erythrobacteraceae</taxon>
        <taxon>Croceicoccus</taxon>
    </lineage>
</organism>
<protein>
    <submittedName>
        <fullName evidence="1">Uncharacterized protein</fullName>
    </submittedName>
</protein>
<accession>A0A916YF27</accession>
<dbReference type="Proteomes" id="UP000598997">
    <property type="component" value="Unassembled WGS sequence"/>
</dbReference>
<reference evidence="1 2" key="1">
    <citation type="journal article" date="2014" name="Int. J. Syst. Evol. Microbiol.">
        <title>Complete genome sequence of Corynebacterium casei LMG S-19264T (=DSM 44701T), isolated from a smear-ripened cheese.</title>
        <authorList>
            <consortium name="US DOE Joint Genome Institute (JGI-PGF)"/>
            <person name="Walter F."/>
            <person name="Albersmeier A."/>
            <person name="Kalinowski J."/>
            <person name="Ruckert C."/>
        </authorList>
    </citation>
    <scope>NUCLEOTIDE SEQUENCE [LARGE SCALE GENOMIC DNA]</scope>
    <source>
        <strain evidence="1 2">CGMCC 1.15358</strain>
    </source>
</reference>
<name>A0A916YF27_9SPHN</name>
<dbReference type="AlphaFoldDB" id="A0A916YF27"/>
<evidence type="ECO:0000313" key="1">
    <source>
        <dbReference type="EMBL" id="GGD42146.1"/>
    </source>
</evidence>
<evidence type="ECO:0000313" key="2">
    <source>
        <dbReference type="Proteomes" id="UP000598997"/>
    </source>
</evidence>